<sequence length="105" mass="11362">MGTMARGSKPVRIFHVRPSAIIAPISLGVGFHPRARIWAERSSMRSQKPGGNWPWSSLESMGMNLPTARPRLVVVAGAFAQLATTRFGHIYGLLACAVLLGPVIR</sequence>
<accession>A0A6J7ALY4</accession>
<organism evidence="1">
    <name type="scientific">freshwater metagenome</name>
    <dbReference type="NCBI Taxonomy" id="449393"/>
    <lineage>
        <taxon>unclassified sequences</taxon>
        <taxon>metagenomes</taxon>
        <taxon>ecological metagenomes</taxon>
    </lineage>
</organism>
<name>A0A6J7ALY4_9ZZZZ</name>
<protein>
    <submittedName>
        <fullName evidence="1">Unannotated protein</fullName>
    </submittedName>
</protein>
<reference evidence="1" key="1">
    <citation type="submission" date="2020-05" db="EMBL/GenBank/DDBJ databases">
        <authorList>
            <person name="Chiriac C."/>
            <person name="Salcher M."/>
            <person name="Ghai R."/>
            <person name="Kavagutti S V."/>
        </authorList>
    </citation>
    <scope>NUCLEOTIDE SEQUENCE</scope>
</reference>
<gene>
    <name evidence="1" type="ORF">UFOPK3204_01357</name>
</gene>
<dbReference type="AlphaFoldDB" id="A0A6J7ALY4"/>
<dbReference type="EMBL" id="CAFABK010000075">
    <property type="protein sequence ID" value="CAB4833956.1"/>
    <property type="molecule type" value="Genomic_DNA"/>
</dbReference>
<evidence type="ECO:0000313" key="1">
    <source>
        <dbReference type="EMBL" id="CAB4833956.1"/>
    </source>
</evidence>
<proteinExistence type="predicted"/>